<dbReference type="EMBL" id="JAEPRB010000012">
    <property type="protein sequence ID" value="KAG2226903.1"/>
    <property type="molecule type" value="Genomic_DNA"/>
</dbReference>
<proteinExistence type="predicted"/>
<evidence type="ECO:0000313" key="2">
    <source>
        <dbReference type="EMBL" id="KAG2226903.1"/>
    </source>
</evidence>
<feature type="compositionally biased region" description="Low complexity" evidence="1">
    <location>
        <begin position="32"/>
        <end position="51"/>
    </location>
</feature>
<organism evidence="2 3">
    <name type="scientific">Circinella minor</name>
    <dbReference type="NCBI Taxonomy" id="1195481"/>
    <lineage>
        <taxon>Eukaryota</taxon>
        <taxon>Fungi</taxon>
        <taxon>Fungi incertae sedis</taxon>
        <taxon>Mucoromycota</taxon>
        <taxon>Mucoromycotina</taxon>
        <taxon>Mucoromycetes</taxon>
        <taxon>Mucorales</taxon>
        <taxon>Lichtheimiaceae</taxon>
        <taxon>Circinella</taxon>
    </lineage>
</organism>
<protein>
    <submittedName>
        <fullName evidence="2">Uncharacterized protein</fullName>
    </submittedName>
</protein>
<dbReference type="GO" id="GO:0003723">
    <property type="term" value="F:RNA binding"/>
    <property type="evidence" value="ECO:0007669"/>
    <property type="project" value="UniProtKB-KW"/>
</dbReference>
<gene>
    <name evidence="2" type="ORF">INT45_010182</name>
</gene>
<accession>A0A8H7SF26</accession>
<sequence>MTWFNNNGRGSGSRGGRSGFGPVGSRGGGRGLSTTDNNNSTSTSTNNNNNIDINTLDMELDNHMSNIIAKEKKINL</sequence>
<evidence type="ECO:0000313" key="3">
    <source>
        <dbReference type="Proteomes" id="UP000646827"/>
    </source>
</evidence>
<feature type="compositionally biased region" description="Gly residues" evidence="1">
    <location>
        <begin position="9"/>
        <end position="31"/>
    </location>
</feature>
<dbReference type="AlphaFoldDB" id="A0A8H7SF26"/>
<reference evidence="2 3" key="1">
    <citation type="submission" date="2020-12" db="EMBL/GenBank/DDBJ databases">
        <title>Metabolic potential, ecology and presence of endohyphal bacteria is reflected in genomic diversity of Mucoromycotina.</title>
        <authorList>
            <person name="Muszewska A."/>
            <person name="Okrasinska A."/>
            <person name="Steczkiewicz K."/>
            <person name="Drgas O."/>
            <person name="Orlowska M."/>
            <person name="Perlinska-Lenart U."/>
            <person name="Aleksandrzak-Piekarczyk T."/>
            <person name="Szatraj K."/>
            <person name="Zielenkiewicz U."/>
            <person name="Pilsyk S."/>
            <person name="Malc E."/>
            <person name="Mieczkowski P."/>
            <person name="Kruszewska J.S."/>
            <person name="Biernat P."/>
            <person name="Pawlowska J."/>
        </authorList>
    </citation>
    <scope>NUCLEOTIDE SEQUENCE [LARGE SCALE GENOMIC DNA]</scope>
    <source>
        <strain evidence="2 3">CBS 142.35</strain>
    </source>
</reference>
<name>A0A8H7SF26_9FUNG</name>
<evidence type="ECO:0000256" key="1">
    <source>
        <dbReference type="SAM" id="MobiDB-lite"/>
    </source>
</evidence>
<feature type="region of interest" description="Disordered" evidence="1">
    <location>
        <begin position="1"/>
        <end position="51"/>
    </location>
</feature>
<comment type="caution">
    <text evidence="2">The sequence shown here is derived from an EMBL/GenBank/DDBJ whole genome shotgun (WGS) entry which is preliminary data.</text>
</comment>
<keyword evidence="3" id="KW-1185">Reference proteome</keyword>
<dbReference type="Proteomes" id="UP000646827">
    <property type="component" value="Unassembled WGS sequence"/>
</dbReference>